<evidence type="ECO:0000313" key="3">
    <source>
        <dbReference type="EMBL" id="CAF3714129.1"/>
    </source>
</evidence>
<organism evidence="2 4">
    <name type="scientific">Didymodactylos carnosus</name>
    <dbReference type="NCBI Taxonomy" id="1234261"/>
    <lineage>
        <taxon>Eukaryota</taxon>
        <taxon>Metazoa</taxon>
        <taxon>Spiralia</taxon>
        <taxon>Gnathifera</taxon>
        <taxon>Rotifera</taxon>
        <taxon>Eurotatoria</taxon>
        <taxon>Bdelloidea</taxon>
        <taxon>Philodinida</taxon>
        <taxon>Philodinidae</taxon>
        <taxon>Didymodactylos</taxon>
    </lineage>
</organism>
<feature type="compositionally biased region" description="Low complexity" evidence="1">
    <location>
        <begin position="8"/>
        <end position="23"/>
    </location>
</feature>
<feature type="region of interest" description="Disordered" evidence="1">
    <location>
        <begin position="131"/>
        <end position="158"/>
    </location>
</feature>
<feature type="compositionally biased region" description="Low complexity" evidence="1">
    <location>
        <begin position="135"/>
        <end position="155"/>
    </location>
</feature>
<evidence type="ECO:0000313" key="4">
    <source>
        <dbReference type="Proteomes" id="UP000663829"/>
    </source>
</evidence>
<feature type="region of interest" description="Disordered" evidence="1">
    <location>
        <begin position="1"/>
        <end position="29"/>
    </location>
</feature>
<accession>A0A814C572</accession>
<dbReference type="EMBL" id="CAJNOQ010002074">
    <property type="protein sequence ID" value="CAF0937091.1"/>
    <property type="molecule type" value="Genomic_DNA"/>
</dbReference>
<dbReference type="EMBL" id="CAJOBC010002074">
    <property type="protein sequence ID" value="CAF3714129.1"/>
    <property type="molecule type" value="Genomic_DNA"/>
</dbReference>
<protein>
    <submittedName>
        <fullName evidence="2">Uncharacterized protein</fullName>
    </submittedName>
</protein>
<sequence length="197" mass="21335">MYHRGQRTPSTNSGSSMSPPSATHISTPQMSRQTFSIAQASLMADEDDIIRNHLLLSPRSTIKELCTPRDVPRPPSDVLNRLPLGNCSPSLAKYCRASRVSTSTSTTTLPDMLLTSMNNINFLHPTMVPVPPATSLPTGSTSKSSSSPHTSPLLTVNGTLNSTRKKVIIQHLTPGACAIKGRLKTTLGQKRKHQRQV</sequence>
<keyword evidence="4" id="KW-1185">Reference proteome</keyword>
<dbReference type="Proteomes" id="UP000663829">
    <property type="component" value="Unassembled WGS sequence"/>
</dbReference>
<proteinExistence type="predicted"/>
<evidence type="ECO:0000256" key="1">
    <source>
        <dbReference type="SAM" id="MobiDB-lite"/>
    </source>
</evidence>
<dbReference type="OrthoDB" id="10054616at2759"/>
<dbReference type="AlphaFoldDB" id="A0A814C572"/>
<comment type="caution">
    <text evidence="2">The sequence shown here is derived from an EMBL/GenBank/DDBJ whole genome shotgun (WGS) entry which is preliminary data.</text>
</comment>
<dbReference type="Proteomes" id="UP000681722">
    <property type="component" value="Unassembled WGS sequence"/>
</dbReference>
<gene>
    <name evidence="2" type="ORF">GPM918_LOCUS10502</name>
    <name evidence="3" type="ORF">SRO942_LOCUS10503</name>
</gene>
<reference evidence="2" key="1">
    <citation type="submission" date="2021-02" db="EMBL/GenBank/DDBJ databases">
        <authorList>
            <person name="Nowell W R."/>
        </authorList>
    </citation>
    <scope>NUCLEOTIDE SEQUENCE</scope>
</reference>
<evidence type="ECO:0000313" key="2">
    <source>
        <dbReference type="EMBL" id="CAF0937091.1"/>
    </source>
</evidence>
<name>A0A814C572_9BILA</name>